<dbReference type="RefSeq" id="XP_008816608.1">
    <property type="nucleotide sequence ID" value="XM_008818386.1"/>
</dbReference>
<dbReference type="GeneID" id="20038061"/>
<accession>W7A0T5</accession>
<reference evidence="1 2" key="1">
    <citation type="submission" date="2013-02" db="EMBL/GenBank/DDBJ databases">
        <title>The Genome Sequence of Plasmodium inui San Antonio 1.</title>
        <authorList>
            <consortium name="The Broad Institute Genome Sequencing Platform"/>
            <consortium name="The Broad Institute Genome Sequencing Center for Infectious Disease"/>
            <person name="Neafsey D."/>
            <person name="Cheeseman I."/>
            <person name="Volkman S."/>
            <person name="Adams J."/>
            <person name="Walker B."/>
            <person name="Young S.K."/>
            <person name="Zeng Q."/>
            <person name="Gargeya S."/>
            <person name="Fitzgerald M."/>
            <person name="Haas B."/>
            <person name="Abouelleil A."/>
            <person name="Alvarado L."/>
            <person name="Arachchi H.M."/>
            <person name="Berlin A.M."/>
            <person name="Chapman S.B."/>
            <person name="Dewar J."/>
            <person name="Goldberg J."/>
            <person name="Griggs A."/>
            <person name="Gujja S."/>
            <person name="Hansen M."/>
            <person name="Howarth C."/>
            <person name="Imamovic A."/>
            <person name="Larimer J."/>
            <person name="McCowan C."/>
            <person name="Murphy C."/>
            <person name="Neiman D."/>
            <person name="Pearson M."/>
            <person name="Priest M."/>
            <person name="Roberts A."/>
            <person name="Saif S."/>
            <person name="Shea T."/>
            <person name="Sisk P."/>
            <person name="Sykes S."/>
            <person name="Wortman J."/>
            <person name="Nusbaum C."/>
            <person name="Birren B."/>
        </authorList>
    </citation>
    <scope>NUCLEOTIDE SEQUENCE [LARGE SCALE GENOMIC DNA]</scope>
    <source>
        <strain evidence="1 2">San Antonio 1</strain>
    </source>
</reference>
<evidence type="ECO:0000313" key="2">
    <source>
        <dbReference type="Proteomes" id="UP000030640"/>
    </source>
</evidence>
<dbReference type="Proteomes" id="UP000030640">
    <property type="component" value="Unassembled WGS sequence"/>
</dbReference>
<evidence type="ECO:0000313" key="1">
    <source>
        <dbReference type="EMBL" id="EUD66802.1"/>
    </source>
</evidence>
<dbReference type="AlphaFoldDB" id="W7A0T5"/>
<organism evidence="1 2">
    <name type="scientific">Plasmodium inui San Antonio 1</name>
    <dbReference type="NCBI Taxonomy" id="1237626"/>
    <lineage>
        <taxon>Eukaryota</taxon>
        <taxon>Sar</taxon>
        <taxon>Alveolata</taxon>
        <taxon>Apicomplexa</taxon>
        <taxon>Aconoidasida</taxon>
        <taxon>Haemosporida</taxon>
        <taxon>Plasmodiidae</taxon>
        <taxon>Plasmodium</taxon>
        <taxon>Plasmodium (Plasmodium)</taxon>
    </lineage>
</organism>
<keyword evidence="2" id="KW-1185">Reference proteome</keyword>
<dbReference type="VEuPathDB" id="PlasmoDB:C922_02787"/>
<proteinExistence type="predicted"/>
<name>W7A0T5_9APIC</name>
<protein>
    <submittedName>
        <fullName evidence="1">Uncharacterized protein</fullName>
    </submittedName>
</protein>
<dbReference type="EMBL" id="KI965469">
    <property type="protein sequence ID" value="EUD66802.1"/>
    <property type="molecule type" value="Genomic_DNA"/>
</dbReference>
<sequence>MIALRKTKIRCMKKYLSPLKCVYLKSNFATVNLNYQNSKKKKECYGEKKLYSLFSDNSNICDRLMLLNNLPRHKNEKYEGISAEIIYKYLLNKYKKCFNYISFSEIIQSIKIFDELDRKFSRDGDFFVAVKGVDKTVLCKINEFEFSEKDLHFHRRELLGKICNRLIKYVHEMSGNELIHFMVYFFRWNKSDRKLSLFYNFYFNHVFDNLYLFGHEIYKVLFILNTYLINNDSSIIFDKLLMGKNMFNVYHFRELKNKGNYALKMSKDEIYKKCYDKLLEDIDKIEKKNVVNILKLYVDNLSRNINIDNKLVDNVHNNLTDENVDYLVKLVNIYCDMIKKEVHSTASVVSKLKDVILCIYQFLRERENERKVLSDVNYSTLLSSLNNKNVLNKIMDNTFGLLYEHLLKSFSNVKFENLQAISISLISIKNIHFTLVRRRYFTNNVLFCATLKFGLEASNRFLEKCLKVNNTDAVHIIHSNGDDATNGMSLENLQKIKIGERSEYYFYKIENYLDFNFKLKISDLLSIKVLSNSFAKAEQVHNSYDFYLLFNNISCILYYFIVNKNTITRFNDTYIYVLNDLSYIYKNVKNRAAHSSLIASGVQKVFCRNVLKVSNLYIQNLNEEKNFQRDQYVCSLIFLNNLFFDRIVLFEHVKNVWYHVYKAYNYFKRNRMLNEDVISLILLTCSKFQFFTEKHSNSRYHRKELISLKYNIMDDLARNYLNTYKHISLDNLSKVLISLSNSKYRYEISEDLLLGTLKNEIAKVNAKKNGSSFTCRKASDNGTAKTNWGNLPTESAKRDLFINMSKIIECLIKLDIFLYLKNRHTYVQLFMEAFCSMCLKLNLLKKLLYIANHLYVYEIYGYVSEILEKLLEGYGQISYSFIENVENKLFEKITCYISEDDYIEMSNTFFVLFCDYFESFHREKTCMKVLCLPKCGTHFTKLNHGGGAYDVVLNAVQCNVDNNPKNVLGASYNGNAENALNVVNKVGTLQNCENSRNGGFLKKNTNEADLFISDIANLFKFLKIDRGKFILFQLYMYLSSSKKFQKSDASSSAFHMEVFRVLQDIHPRYLWVQNFNIKNEEGTFLYTIDIVLFQASGGGGGI</sequence>
<gene>
    <name evidence="1" type="ORF">C922_02787</name>
</gene>
<dbReference type="OrthoDB" id="391998at2759"/>